<dbReference type="Pfam" id="PF20126">
    <property type="entry name" value="TumE"/>
    <property type="match status" value="1"/>
</dbReference>
<keyword evidence="2" id="KW-1185">Reference proteome</keyword>
<dbReference type="AlphaFoldDB" id="A0AAW9DKL4"/>
<gene>
    <name evidence="1" type="ORF">SIL87_02510</name>
</gene>
<dbReference type="InterPro" id="IPR045397">
    <property type="entry name" value="TumE-like"/>
</dbReference>
<comment type="caution">
    <text evidence="1">The sequence shown here is derived from an EMBL/GenBank/DDBJ whole genome shotgun (WGS) entry which is preliminary data.</text>
</comment>
<accession>A0AAW9DKL4</accession>
<sequence>MVRAVPIFDYRRPLSDTAFIEMVVWRVPEPVRASSHPFKYRLALISNGVCTLRYDNEAGKGDHKHIGPVEAPYNFCGLDQLEADFWKDVEAWLKQQDAR</sequence>
<name>A0AAW9DKL4_ACIAO</name>
<reference evidence="1 2" key="1">
    <citation type="submission" date="2023-11" db="EMBL/GenBank/DDBJ databases">
        <title>MicrobeMod: A computational toolkit for identifying prokaryotic methylation and restriction-modification with nanopore sequencing.</title>
        <authorList>
            <person name="Crits-Christoph A."/>
            <person name="Kang S.C."/>
            <person name="Lee H."/>
            <person name="Ostrov N."/>
        </authorList>
    </citation>
    <scope>NUCLEOTIDE SEQUENCE [LARGE SCALE GENOMIC DNA]</scope>
    <source>
        <strain evidence="1 2">DSMZ 700</strain>
    </source>
</reference>
<dbReference type="RefSeq" id="WP_319612689.1">
    <property type="nucleotide sequence ID" value="NZ_JAWXYB010000013.1"/>
</dbReference>
<evidence type="ECO:0000313" key="1">
    <source>
        <dbReference type="EMBL" id="MDX5929639.1"/>
    </source>
</evidence>
<dbReference type="EMBL" id="JAWXYB010000013">
    <property type="protein sequence ID" value="MDX5929639.1"/>
    <property type="molecule type" value="Genomic_DNA"/>
</dbReference>
<proteinExistence type="predicted"/>
<organism evidence="1 2">
    <name type="scientific">Acidiphilium acidophilum</name>
    <name type="common">Thiobacillus acidophilus</name>
    <dbReference type="NCBI Taxonomy" id="76588"/>
    <lineage>
        <taxon>Bacteria</taxon>
        <taxon>Pseudomonadati</taxon>
        <taxon>Pseudomonadota</taxon>
        <taxon>Alphaproteobacteria</taxon>
        <taxon>Acetobacterales</taxon>
        <taxon>Acidocellaceae</taxon>
        <taxon>Acidiphilium</taxon>
    </lineage>
</organism>
<protein>
    <submittedName>
        <fullName evidence="1">DUF6516 family protein</fullName>
    </submittedName>
</protein>
<dbReference type="Proteomes" id="UP001279553">
    <property type="component" value="Unassembled WGS sequence"/>
</dbReference>
<evidence type="ECO:0000313" key="2">
    <source>
        <dbReference type="Proteomes" id="UP001279553"/>
    </source>
</evidence>